<keyword evidence="4" id="KW-0378">Hydrolase</keyword>
<dbReference type="PIRSF" id="PIRSF028757">
    <property type="entry name" value="LD-carboxypeptidase"/>
    <property type="match status" value="1"/>
</dbReference>
<sequence length="342" mass="37876">MNDRRYFLKFLGLGLLTTQLAAINKRSLRVASPISPQPILKPPRLQIGDTVAVVSPATMIDKHQLKYVNLVLGQQKLKVKVATHVLDRYGYLAGKDIDRAADINAMFADDEVKALVTTTGGWGSSRILPLLDYNLIRKNPKIIIGYSDITALLLAIYARSGLVTFHGPFGTSPWNKFSVGYLKGILFEGKAMTLQPPTNIVETITGGKARGQLVGGNLSVLTAMVGSNFLPDSRGKILFVEEIREDVYRVDRMLTHLSLAGILQQLEGFVFAQCTRCLDEEDDFPTLTLWQVLLDHIRPLEIPAWYGTMIGHIRDKFTVPLGVEVEIDSDRGTIKMLETAVV</sequence>
<evidence type="ECO:0000259" key="7">
    <source>
        <dbReference type="Pfam" id="PF02016"/>
    </source>
</evidence>
<evidence type="ECO:0000256" key="2">
    <source>
        <dbReference type="ARBA" id="ARBA00022645"/>
    </source>
</evidence>
<evidence type="ECO:0000313" key="10">
    <source>
        <dbReference type="Proteomes" id="UP000269154"/>
    </source>
</evidence>
<keyword evidence="5" id="KW-0720">Serine protease</keyword>
<keyword evidence="2 9" id="KW-0121">Carboxypeptidase</keyword>
<accession>A0A3N6PSY4</accession>
<keyword evidence="3" id="KW-0645">Protease</keyword>
<evidence type="ECO:0000256" key="3">
    <source>
        <dbReference type="ARBA" id="ARBA00022670"/>
    </source>
</evidence>
<evidence type="ECO:0000259" key="8">
    <source>
        <dbReference type="Pfam" id="PF17676"/>
    </source>
</evidence>
<dbReference type="GO" id="GO:0008236">
    <property type="term" value="F:serine-type peptidase activity"/>
    <property type="evidence" value="ECO:0007669"/>
    <property type="project" value="UniProtKB-KW"/>
</dbReference>
<dbReference type="InterPro" id="IPR003507">
    <property type="entry name" value="S66_fam"/>
</dbReference>
<reference evidence="9 10" key="1">
    <citation type="journal article" date="2018" name="ACS Chem. Biol.">
        <title>Ketoreductase domain dysfunction expands chemodiversity: malyngamide biosynthesis in the cyanobacterium Okeania hirsuta.</title>
        <authorList>
            <person name="Moss N.A."/>
            <person name="Leao T."/>
            <person name="Rankin M."/>
            <person name="McCullough T.M."/>
            <person name="Qu P."/>
            <person name="Korobeynikov A."/>
            <person name="Smith J.L."/>
            <person name="Gerwick L."/>
            <person name="Gerwick W.H."/>
        </authorList>
    </citation>
    <scope>NUCLEOTIDE SEQUENCE [LARGE SCALE GENOMIC DNA]</scope>
    <source>
        <strain evidence="9 10">PAB10Feb10-1</strain>
    </source>
</reference>
<dbReference type="InterPro" id="IPR040921">
    <property type="entry name" value="Peptidase_S66C"/>
</dbReference>
<evidence type="ECO:0000256" key="1">
    <source>
        <dbReference type="ARBA" id="ARBA00010233"/>
    </source>
</evidence>
<comment type="caution">
    <text evidence="9">The sequence shown here is derived from an EMBL/GenBank/DDBJ whole genome shotgun (WGS) entry which is preliminary data.</text>
</comment>
<keyword evidence="10" id="KW-1185">Reference proteome</keyword>
<dbReference type="SUPFAM" id="SSF52317">
    <property type="entry name" value="Class I glutamine amidotransferase-like"/>
    <property type="match status" value="1"/>
</dbReference>
<dbReference type="CDD" id="cd07025">
    <property type="entry name" value="Peptidase_S66"/>
    <property type="match status" value="1"/>
</dbReference>
<dbReference type="Gene3D" id="3.50.30.60">
    <property type="entry name" value="LD-carboxypeptidase A C-terminal domain-like"/>
    <property type="match status" value="1"/>
</dbReference>
<dbReference type="OrthoDB" id="9807329at2"/>
<name>A0A3N6PSY4_9CYAN</name>
<evidence type="ECO:0000313" key="9">
    <source>
        <dbReference type="EMBL" id="RQH40870.1"/>
    </source>
</evidence>
<gene>
    <name evidence="9" type="ORF">D5R40_15850</name>
</gene>
<comment type="similarity">
    <text evidence="1">Belongs to the peptidase S66 family.</text>
</comment>
<evidence type="ECO:0000256" key="4">
    <source>
        <dbReference type="ARBA" id="ARBA00022801"/>
    </source>
</evidence>
<feature type="active site" description="Charge relay system" evidence="6">
    <location>
        <position position="241"/>
    </location>
</feature>
<dbReference type="Proteomes" id="UP000269154">
    <property type="component" value="Unassembled WGS sequence"/>
</dbReference>
<dbReference type="SUPFAM" id="SSF141986">
    <property type="entry name" value="LD-carboxypeptidase A C-terminal domain-like"/>
    <property type="match status" value="1"/>
</dbReference>
<dbReference type="GO" id="GO:0006508">
    <property type="term" value="P:proteolysis"/>
    <property type="evidence" value="ECO:0007669"/>
    <property type="project" value="UniProtKB-KW"/>
</dbReference>
<dbReference type="PANTHER" id="PTHR30237">
    <property type="entry name" value="MURAMOYLTETRAPEPTIDE CARBOXYPEPTIDASE"/>
    <property type="match status" value="1"/>
</dbReference>
<dbReference type="InterPro" id="IPR040449">
    <property type="entry name" value="Peptidase_S66_N"/>
</dbReference>
<evidence type="ECO:0000256" key="6">
    <source>
        <dbReference type="PIRSR" id="PIRSR028757-1"/>
    </source>
</evidence>
<feature type="domain" description="LD-carboxypeptidase C-terminal" evidence="8">
    <location>
        <begin position="210"/>
        <end position="327"/>
    </location>
</feature>
<dbReference type="AlphaFoldDB" id="A0A3N6PSY4"/>
<proteinExistence type="inferred from homology"/>
<dbReference type="PANTHER" id="PTHR30237:SF2">
    <property type="entry name" value="MUREIN TETRAPEPTIDE CARBOXYPEPTIDASE"/>
    <property type="match status" value="1"/>
</dbReference>
<dbReference type="InterPro" id="IPR029062">
    <property type="entry name" value="Class_I_gatase-like"/>
</dbReference>
<organism evidence="9 10">
    <name type="scientific">Okeania hirsuta</name>
    <dbReference type="NCBI Taxonomy" id="1458930"/>
    <lineage>
        <taxon>Bacteria</taxon>
        <taxon>Bacillati</taxon>
        <taxon>Cyanobacteriota</taxon>
        <taxon>Cyanophyceae</taxon>
        <taxon>Oscillatoriophycideae</taxon>
        <taxon>Oscillatoriales</taxon>
        <taxon>Microcoleaceae</taxon>
        <taxon>Okeania</taxon>
    </lineage>
</organism>
<dbReference type="Pfam" id="PF02016">
    <property type="entry name" value="Peptidase_S66"/>
    <property type="match status" value="1"/>
</dbReference>
<dbReference type="Pfam" id="PF17676">
    <property type="entry name" value="Peptidase_S66C"/>
    <property type="match status" value="1"/>
</dbReference>
<feature type="active site" description="Nucleophile" evidence="6">
    <location>
        <position position="147"/>
    </location>
</feature>
<feature type="active site" description="Charge relay system" evidence="6">
    <location>
        <position position="312"/>
    </location>
</feature>
<dbReference type="Gene3D" id="3.40.50.10740">
    <property type="entry name" value="Class I glutamine amidotransferase-like"/>
    <property type="match status" value="1"/>
</dbReference>
<feature type="domain" description="LD-carboxypeptidase N-terminal" evidence="7">
    <location>
        <begin position="51"/>
        <end position="167"/>
    </location>
</feature>
<protein>
    <submittedName>
        <fullName evidence="9">LD-carboxypeptidase</fullName>
    </submittedName>
</protein>
<dbReference type="InterPro" id="IPR027461">
    <property type="entry name" value="Carboxypeptidase_A_C_sf"/>
</dbReference>
<dbReference type="InterPro" id="IPR027478">
    <property type="entry name" value="LdcA_N"/>
</dbReference>
<evidence type="ECO:0000256" key="5">
    <source>
        <dbReference type="ARBA" id="ARBA00022825"/>
    </source>
</evidence>
<dbReference type="GO" id="GO:0004180">
    <property type="term" value="F:carboxypeptidase activity"/>
    <property type="evidence" value="ECO:0007669"/>
    <property type="project" value="UniProtKB-KW"/>
</dbReference>
<dbReference type="EMBL" id="RCBY01000084">
    <property type="protein sequence ID" value="RQH40870.1"/>
    <property type="molecule type" value="Genomic_DNA"/>
</dbReference>